<dbReference type="SUPFAM" id="SSF47473">
    <property type="entry name" value="EF-hand"/>
    <property type="match status" value="1"/>
</dbReference>
<reference evidence="6" key="1">
    <citation type="submission" date="2025-08" db="UniProtKB">
        <authorList>
            <consortium name="RefSeq"/>
        </authorList>
    </citation>
    <scope>IDENTIFICATION</scope>
</reference>
<dbReference type="InterPro" id="IPR013787">
    <property type="entry name" value="S100_Ca-bd_sub"/>
</dbReference>
<dbReference type="Gene3D" id="1.10.238.10">
    <property type="entry name" value="EF-hand"/>
    <property type="match status" value="1"/>
</dbReference>
<evidence type="ECO:0000259" key="4">
    <source>
        <dbReference type="PROSITE" id="PS50222"/>
    </source>
</evidence>
<evidence type="ECO:0000256" key="3">
    <source>
        <dbReference type="ARBA" id="ARBA00022837"/>
    </source>
</evidence>
<evidence type="ECO:0000313" key="5">
    <source>
        <dbReference type="Proteomes" id="UP000694910"/>
    </source>
</evidence>
<dbReference type="InterPro" id="IPR028482">
    <property type="entry name" value="S100A11"/>
</dbReference>
<dbReference type="InterPro" id="IPR002048">
    <property type="entry name" value="EF_hand_dom"/>
</dbReference>
<gene>
    <name evidence="6" type="primary">LOC101390929</name>
</gene>
<dbReference type="Pfam" id="PF01023">
    <property type="entry name" value="S_100"/>
    <property type="match status" value="1"/>
</dbReference>
<keyword evidence="1" id="KW-0479">Metal-binding</keyword>
<protein>
    <submittedName>
        <fullName evidence="6">Uncharacterized protein LOC101390929</fullName>
    </submittedName>
</protein>
<evidence type="ECO:0000256" key="1">
    <source>
        <dbReference type="ARBA" id="ARBA00022723"/>
    </source>
</evidence>
<evidence type="ECO:0000256" key="2">
    <source>
        <dbReference type="ARBA" id="ARBA00022737"/>
    </source>
</evidence>
<dbReference type="PANTHER" id="PTHR11639:SF60">
    <property type="entry name" value="PROTEIN S100-A11"/>
    <property type="match status" value="1"/>
</dbReference>
<keyword evidence="5" id="KW-1185">Reference proteome</keyword>
<accession>A0ABM1D2R7</accession>
<feature type="domain" description="EF-hand" evidence="4">
    <location>
        <begin position="51"/>
        <end position="86"/>
    </location>
</feature>
<evidence type="ECO:0000313" key="6">
    <source>
        <dbReference type="RefSeq" id="XP_014646098.1"/>
    </source>
</evidence>
<dbReference type="CDD" id="cd05023">
    <property type="entry name" value="S-100A11"/>
    <property type="match status" value="1"/>
</dbReference>
<dbReference type="SMART" id="SM01394">
    <property type="entry name" value="S_100"/>
    <property type="match status" value="1"/>
</dbReference>
<keyword evidence="2" id="KW-0677">Repeat</keyword>
<keyword evidence="3" id="KW-0106">Calcium</keyword>
<dbReference type="InterPro" id="IPR018247">
    <property type="entry name" value="EF_Hand_1_Ca_BS"/>
</dbReference>
<organism evidence="5 6">
    <name type="scientific">Ceratotherium simum simum</name>
    <name type="common">Southern white rhinoceros</name>
    <dbReference type="NCBI Taxonomy" id="73337"/>
    <lineage>
        <taxon>Eukaryota</taxon>
        <taxon>Metazoa</taxon>
        <taxon>Chordata</taxon>
        <taxon>Craniata</taxon>
        <taxon>Vertebrata</taxon>
        <taxon>Euteleostomi</taxon>
        <taxon>Mammalia</taxon>
        <taxon>Eutheria</taxon>
        <taxon>Laurasiatheria</taxon>
        <taxon>Perissodactyla</taxon>
        <taxon>Rhinocerotidae</taxon>
        <taxon>Ceratotherium</taxon>
    </lineage>
</organism>
<dbReference type="InterPro" id="IPR011992">
    <property type="entry name" value="EF-hand-dom_pair"/>
</dbReference>
<dbReference type="PANTHER" id="PTHR11639">
    <property type="entry name" value="S100 CALCIUM-BINDING PROTEIN"/>
    <property type="match status" value="1"/>
</dbReference>
<dbReference type="RefSeq" id="XP_014646098.1">
    <property type="nucleotide sequence ID" value="XM_014790612.1"/>
</dbReference>
<dbReference type="Proteomes" id="UP000694910">
    <property type="component" value="Unplaced"/>
</dbReference>
<name>A0ABM1D2R7_CERSS</name>
<sequence>MSSPTETERCKSLIAVFQRYAGKDRNSSKLSKTEFPAFVNREPAAFTENQKDPGVLDCGMKKLDLNCDGQLDLQEFLNHIGGLATACHESFIKSTYSQSKSQEPLGLASIPAHLFSFQPPNHHLLLTAHTYPEPSTPATPCQPLLLLLIKQYRFLTHTHTHTHTHTQKGQLPFSAVQLISHTPPDNCTPVSLGDFLLHSTWS</sequence>
<dbReference type="PROSITE" id="PS50222">
    <property type="entry name" value="EF_HAND_2"/>
    <property type="match status" value="1"/>
</dbReference>
<dbReference type="GeneID" id="101390929"/>
<dbReference type="PROSITE" id="PS00018">
    <property type="entry name" value="EF_HAND_1"/>
    <property type="match status" value="1"/>
</dbReference>
<proteinExistence type="predicted"/>